<keyword evidence="3" id="KW-0732">Signal</keyword>
<keyword evidence="2" id="KW-0472">Membrane</keyword>
<feature type="compositionally biased region" description="Polar residues" evidence="1">
    <location>
        <begin position="605"/>
        <end position="617"/>
    </location>
</feature>
<accession>A0ABP0NXZ1</accession>
<feature type="compositionally biased region" description="Polar residues" evidence="1">
    <location>
        <begin position="486"/>
        <end position="496"/>
    </location>
</feature>
<feature type="compositionally biased region" description="Basic and acidic residues" evidence="1">
    <location>
        <begin position="433"/>
        <end position="444"/>
    </location>
</feature>
<evidence type="ECO:0000313" key="4">
    <source>
        <dbReference type="EMBL" id="CAK9068429.1"/>
    </source>
</evidence>
<keyword evidence="5" id="KW-1185">Reference proteome</keyword>
<name>A0ABP0NXZ1_9DINO</name>
<keyword evidence="2" id="KW-0812">Transmembrane</keyword>
<feature type="region of interest" description="Disordered" evidence="1">
    <location>
        <begin position="1724"/>
        <end position="1758"/>
    </location>
</feature>
<sequence>MMRWRWLALGLWWATGPSDGWWQAPGDAEPAPPNATCWEEPFLCLQQQVNSTMAAAQARYATWTTWDSLAWTILDTLLSGAGWMVFGQSWASVRTGCSLLLRVAFLMVICIVLHYFLSLAWPLCSLAIGTLLTVVWVVRALVRCCGRVAFYTQRMAGGVPEAMGATFIGPDTGEIPETADLRKMKKGANEDRWVLLRRDGYVVIIKVTENAAIKSSGIYLNFDPEATRGDAQLLLALKGYDRVHLCRHDTCPEEGQHFKSYALARQLNPERFHLLSTASGAQRTGMKTMGWLFSKASKTAKRLQDYASESEKEEVGGCCAHWVKWEGEMGRSCLSDHPCRNLGATEVEMLEEDRENLPADQPNTLCPAHAVRYLTSRAVMKCSYGGCQKLGMVTKQGLRLCGFHQEQASTSSRRSSRSRSRVRDPPPGEGEGDERGEGEGDDRVKRRGRGREVSYQVDEAESFLREVRDEKEEETPALRRRRVSSPGHTPKSSVQHSLARMGMINSPDRRGDMTYLEEFMEQMVDGRELQLSEEDIRKQLAAQAGMTVGDLTRHLYEQATEEQRKGTKGLTKFLAKWRQQAAAQDRPSSMSEWSVVDKEREGMTPTPSSLASGTKSAVSPGMAETPPKRRLASVPPPGIYDPDRKAGTGPEGQGSHSEMTDIAKAIQQQTNELATLVKAQQETTTGTGGSLKGLGKTSEELVFLLRACGEYTVRVGDGEYGAPLAQALLAAQAGSSTKLRSAGFRQKITSRLAIGIAGPYWGTQEKYALSASDFVPCTDAELDQFAIESRTGKPINEQRPTAPTRYEDWLNRVKRQNDIWALVYGMEWKAVREHAINLLGEWHVSAPHKWPLQVLLDVWEELRWRFLEELKEELRKIKRLSGRESMTLQDLKFYALMPDEEGRPPLNLPQTFDLRRPEGWFMSEVMPRIERRQERMLWKMTWEGAGKSRAQGQSAGGDGGHRDEKLTLKTLFGPKLTAEETAKAKERAPTNKDGKLLCWGYLTHLGCSQQGCQRAHEPLRGPFEALDPAVQLQMLRRGGLRRMKAETKDTAAEKIKEIRAGVAKDKAAKVQDGKDRRRAGQGEGAKEGDQEGPEKAGGRVHWEAPEEMIQVDYTHQEKDFADLVAGPDDEMVQYGLGELAAEAASLLEAHGQGPKAGHQARCQLGDTRWEDEGPGRALVHIDGEPWALWDFGEMVYMTEELAGLLGVIEPENEKRQCVTKVLAAGLHLAQQGKVPTMEEVEKGTQEFRLEQARLAVEAEGVMGHSEAKVAPVEHELRMYAHDILKPHHDKDYRALAVFPLAALEEMRVIVVRVDYKGDLLIETVTGNQWTQSDIWVMISKGHMTLLQPPSPEAGKVLLGKEEVYNTPCLGFRYFWHQRHDQAKTAPGIISCRHCRTRKGGGMEEPVPMGCLRKTTCLPALSQVFAGGGQVIRSLHEVKGQKGLVLQEYFAGHGVITKGWRAANQTALEPIELYAQPHQQLGPRPDHDLADPLRQEHFLGRLRAKESNVQWIASPCTTFCDWCLQNGGTRTFQNPEGLPTAKEQLGNTLSAYGAKVFETSLMQGGFPIAESSGTSGRYPKQWHLPQWRRLLQRPDVDFIEIDMCAFGLGPPDTECQQVINILHSKAIDRGSTCRGSKPQPPLSKTGGRHPYGWNEHELVDEEEPAADEGDRAGGAAEGHHAAAEGHHAGGDDLGLDLLNEDELQEVAGMAVDEAIGVWNGVDVLNPQREEPEGDDLGDDLEDQDDFQGEEENTTDEEPRTRIVWQNLGRRNRMEVDAERGYVWIYTNEPRNDLVVPEELPYPYWPHRFHSERYTRCERRDEWGRLQVAEVYDDWRDRGRGQPPFAPWTGATLFVFEDGQVPWVEIPIGRGNGPDAGGGGPEPGDGQDDWSEGWNSHGSTDWQSLGDRGRWQGWHSWSWRGTRAGGSSWVDFEKAGVSGKAATAALGYIQAVDQIQGNGAREWQAVRERGDLLLDLTGSVEKAAMALWVAREHLGRNNLQGADDEELSELLHPDHLAYLREVRAQGMPARFQGKRERVTTRPHPRARADMGQVYVQLMKDIAKHRVLVASASHAALKHTVSSPFELVPKMLPNRSLSTEARLVHDQRQVNGGTHKDLHPPASQPTHEQIARRILWLKARYPGVKVVLAKKDVAGAFRLLWVDPRDVELFAGDVPWKPELMGPGGAEAGLDGLGDLTVIYLVSSFGFSGLPGEWTAWGRATEEVHRSLRPVESRRDGELHFCGKILVDDMVLVEPVMGLRPWVSSEVYEWAVTKLLGEKAINKLKDAEEGCYSNQQTVWGLIIDADAERMSLPEARILKGAYLLAQSCFNYGEKDLPLKELQRFRGIANGWSIVVSGLKNELRSADVFLGGIDGGAAVKPKLVQQEEHARVEEEKQSWEALWELFEDCRWLCARSETWATKFGGDLRELLPPLERLALPGQRGGGPVFVSSDATPTVVAAIDWTNRLACREEVELLKPWIKQVTEAEGHEDGKLAIHLGEMLSFVAFACKVGHLWEGRVVVYAGDNKVVYFWITGRKSGVRAGRLLIRVLNLVEKRHRCRILGGWWRTFHNEDADALTRLEEKEAVELMEKKGWERVDIKESIHHALEDTERFGLCFLSWADQEDRHELMRLRELRVFRAVLRQPAELNEVEVIEWTPGQRFVKDFEYFSGGGQEPSRYRVIAATIGPDPKGKKVKEFVAYLDSEVFDVAVLEGPTEVKWAGLELWARSVGWSCTLQEEFLTSELGEAMVRRRIAGFVTPLRSPRRTWSF</sequence>
<evidence type="ECO:0000256" key="1">
    <source>
        <dbReference type="SAM" id="MobiDB-lite"/>
    </source>
</evidence>
<feature type="region of interest" description="Disordered" evidence="1">
    <location>
        <begin position="1628"/>
        <end position="1693"/>
    </location>
</feature>
<feature type="compositionally biased region" description="Polar residues" evidence="1">
    <location>
        <begin position="1891"/>
        <end position="1900"/>
    </location>
</feature>
<feature type="compositionally biased region" description="Acidic residues" evidence="1">
    <location>
        <begin position="1730"/>
        <end position="1754"/>
    </location>
</feature>
<evidence type="ECO:0000256" key="3">
    <source>
        <dbReference type="SAM" id="SignalP"/>
    </source>
</evidence>
<feature type="signal peptide" evidence="3">
    <location>
        <begin position="1"/>
        <end position="20"/>
    </location>
</feature>
<reference evidence="4 5" key="1">
    <citation type="submission" date="2024-02" db="EMBL/GenBank/DDBJ databases">
        <authorList>
            <person name="Chen Y."/>
            <person name="Shah S."/>
            <person name="Dougan E. K."/>
            <person name="Thang M."/>
            <person name="Chan C."/>
        </authorList>
    </citation>
    <scope>NUCLEOTIDE SEQUENCE [LARGE SCALE GENOMIC DNA]</scope>
</reference>
<comment type="caution">
    <text evidence="4">The sequence shown here is derived from an EMBL/GenBank/DDBJ whole genome shotgun (WGS) entry which is preliminary data.</text>
</comment>
<evidence type="ECO:0000313" key="5">
    <source>
        <dbReference type="Proteomes" id="UP001642484"/>
    </source>
</evidence>
<feature type="compositionally biased region" description="Gly residues" evidence="1">
    <location>
        <begin position="1868"/>
        <end position="1881"/>
    </location>
</feature>
<evidence type="ECO:0000256" key="2">
    <source>
        <dbReference type="SAM" id="Phobius"/>
    </source>
</evidence>
<dbReference type="Proteomes" id="UP001642484">
    <property type="component" value="Unassembled WGS sequence"/>
</dbReference>
<protein>
    <submittedName>
        <fullName evidence="4">Uncharacterized protein</fullName>
    </submittedName>
</protein>
<feature type="region of interest" description="Disordered" evidence="1">
    <location>
        <begin position="580"/>
        <end position="658"/>
    </location>
</feature>
<dbReference type="EMBL" id="CAXAMN010022328">
    <property type="protein sequence ID" value="CAK9068429.1"/>
    <property type="molecule type" value="Genomic_DNA"/>
</dbReference>
<feature type="transmembrane region" description="Helical" evidence="2">
    <location>
        <begin position="99"/>
        <end position="121"/>
    </location>
</feature>
<proteinExistence type="predicted"/>
<keyword evidence="2" id="KW-1133">Transmembrane helix</keyword>
<organism evidence="4 5">
    <name type="scientific">Durusdinium trenchii</name>
    <dbReference type="NCBI Taxonomy" id="1381693"/>
    <lineage>
        <taxon>Eukaryota</taxon>
        <taxon>Sar</taxon>
        <taxon>Alveolata</taxon>
        <taxon>Dinophyceae</taxon>
        <taxon>Suessiales</taxon>
        <taxon>Symbiodiniaceae</taxon>
        <taxon>Durusdinium</taxon>
    </lineage>
</organism>
<gene>
    <name evidence="4" type="ORF">CCMP2556_LOCUS33613</name>
</gene>
<feature type="region of interest" description="Disordered" evidence="1">
    <location>
        <begin position="406"/>
        <end position="510"/>
    </location>
</feature>
<feature type="region of interest" description="Disordered" evidence="1">
    <location>
        <begin position="1064"/>
        <end position="1101"/>
    </location>
</feature>
<feature type="compositionally biased region" description="Acidic residues" evidence="1">
    <location>
        <begin position="1657"/>
        <end position="1666"/>
    </location>
</feature>
<feature type="compositionally biased region" description="Basic and acidic residues" evidence="1">
    <location>
        <begin position="1676"/>
        <end position="1689"/>
    </location>
</feature>
<feature type="compositionally biased region" description="Basic and acidic residues" evidence="1">
    <location>
        <begin position="462"/>
        <end position="477"/>
    </location>
</feature>
<feature type="chain" id="PRO_5045823904" evidence="3">
    <location>
        <begin position="21"/>
        <end position="2767"/>
    </location>
</feature>
<feature type="region of interest" description="Disordered" evidence="1">
    <location>
        <begin position="1864"/>
        <end position="1900"/>
    </location>
</feature>